<comment type="caution">
    <text evidence="1">The sequence shown here is derived from an EMBL/GenBank/DDBJ whole genome shotgun (WGS) entry which is preliminary data.</text>
</comment>
<organism evidence="1 2">
    <name type="scientific">Mycena albidolilacea</name>
    <dbReference type="NCBI Taxonomy" id="1033008"/>
    <lineage>
        <taxon>Eukaryota</taxon>
        <taxon>Fungi</taxon>
        <taxon>Dikarya</taxon>
        <taxon>Basidiomycota</taxon>
        <taxon>Agaricomycotina</taxon>
        <taxon>Agaricomycetes</taxon>
        <taxon>Agaricomycetidae</taxon>
        <taxon>Agaricales</taxon>
        <taxon>Marasmiineae</taxon>
        <taxon>Mycenaceae</taxon>
        <taxon>Mycena</taxon>
    </lineage>
</organism>
<name>A0AAD7F323_9AGAR</name>
<accession>A0AAD7F323</accession>
<evidence type="ECO:0000313" key="1">
    <source>
        <dbReference type="EMBL" id="KAJ7366409.1"/>
    </source>
</evidence>
<sequence>MAASPSSSTSSLYTTTSSSTQWGPGALAGKALLGLGKAVVRGAEHVIILRRLSAIKAAMPCSDPVDSAQSQGFEKMFGDVLELSRKGLYPETIRIQAMHTIVVQIARRHTHYLRLSLSKLKMEHDEIVALLCEIVAIVLFPNRGLPSLELVAAYRSALPKNVHPWSPCICFMQQVAQLTEGTFRAALDARFIDVILWAFGAQLQTLLPDSELQADCNRALAVLSRPPSHDLLVLWVEEIRKYYLDDEPLVSVIQIADAISARDLWLAVERRLLEVQGYRMLHSAFAFLTPQKNIAHPMEPYGVPLQPAISFFFPSQSARSAIALQNLIRCIALGGQVHNETEQYLSSLSYGKLVLVVTNLIRPLVDDSTGRPDLCPIEDSIRLLVDQSPGFPGVVIQFLLDISSTQGILQDALLDAALLNISPFLKPPWSASQIYKDIYRRMHSWPRTKHAPVHHQHTIALVELIRSGGLDAVVIAWDDQGIAIQNCVHFLQPVFTRPNVNHI</sequence>
<dbReference type="AlphaFoldDB" id="A0AAD7F323"/>
<reference evidence="1" key="1">
    <citation type="submission" date="2023-03" db="EMBL/GenBank/DDBJ databases">
        <title>Massive genome expansion in bonnet fungi (Mycena s.s.) driven by repeated elements and novel gene families across ecological guilds.</title>
        <authorList>
            <consortium name="Lawrence Berkeley National Laboratory"/>
            <person name="Harder C.B."/>
            <person name="Miyauchi S."/>
            <person name="Viragh M."/>
            <person name="Kuo A."/>
            <person name="Thoen E."/>
            <person name="Andreopoulos B."/>
            <person name="Lu D."/>
            <person name="Skrede I."/>
            <person name="Drula E."/>
            <person name="Henrissat B."/>
            <person name="Morin E."/>
            <person name="Kohler A."/>
            <person name="Barry K."/>
            <person name="LaButti K."/>
            <person name="Morin E."/>
            <person name="Salamov A."/>
            <person name="Lipzen A."/>
            <person name="Mereny Z."/>
            <person name="Hegedus B."/>
            <person name="Baldrian P."/>
            <person name="Stursova M."/>
            <person name="Weitz H."/>
            <person name="Taylor A."/>
            <person name="Grigoriev I.V."/>
            <person name="Nagy L.G."/>
            <person name="Martin F."/>
            <person name="Kauserud H."/>
        </authorList>
    </citation>
    <scope>NUCLEOTIDE SEQUENCE</scope>
    <source>
        <strain evidence="1">CBHHK002</strain>
    </source>
</reference>
<protein>
    <submittedName>
        <fullName evidence="1">Uncharacterized protein</fullName>
    </submittedName>
</protein>
<dbReference type="EMBL" id="JARIHO010000002">
    <property type="protein sequence ID" value="KAJ7366409.1"/>
    <property type="molecule type" value="Genomic_DNA"/>
</dbReference>
<evidence type="ECO:0000313" key="2">
    <source>
        <dbReference type="Proteomes" id="UP001218218"/>
    </source>
</evidence>
<keyword evidence="2" id="KW-1185">Reference proteome</keyword>
<gene>
    <name evidence="1" type="ORF">DFH08DRAFT_834288</name>
</gene>
<dbReference type="Proteomes" id="UP001218218">
    <property type="component" value="Unassembled WGS sequence"/>
</dbReference>
<proteinExistence type="predicted"/>